<accession>A0A133VFN7</accession>
<evidence type="ECO:0000313" key="2">
    <source>
        <dbReference type="Proteomes" id="UP000070311"/>
    </source>
</evidence>
<dbReference type="Proteomes" id="UP000070311">
    <property type="component" value="Unassembled WGS sequence"/>
</dbReference>
<protein>
    <submittedName>
        <fullName evidence="1">Uncharacterized protein</fullName>
    </submittedName>
</protein>
<reference evidence="1 2" key="1">
    <citation type="journal article" date="2016" name="Sci. Rep.">
        <title>Metabolic traits of an uncultured archaeal lineage -MSBL1- from brine pools of the Red Sea.</title>
        <authorList>
            <person name="Mwirichia R."/>
            <person name="Alam I."/>
            <person name="Rashid M."/>
            <person name="Vinu M."/>
            <person name="Ba-Alawi W."/>
            <person name="Anthony Kamau A."/>
            <person name="Kamanda Ngugi D."/>
            <person name="Goker M."/>
            <person name="Klenk H.P."/>
            <person name="Bajic V."/>
            <person name="Stingl U."/>
        </authorList>
    </citation>
    <scope>NUCLEOTIDE SEQUENCE [LARGE SCALE GENOMIC DNA]</scope>
    <source>
        <strain evidence="1">SCGC-AAA382A13</strain>
    </source>
</reference>
<sequence length="143" mass="15749">MTLDSLSHYSDLEKAILDENLAKLGDSLVNVIYSLARSIAKGEADGAKVPNKILSDSLSEAGLRELAPTRMSMHELGDVSEAIIAFAWVQGKIEIKEAADILSDSLSNVDFENRNEVMKMSCEGFKDLLLTVSERIDFEKNEI</sequence>
<dbReference type="Pfam" id="PF11469">
    <property type="entry name" value="Ribonucleas_3_2"/>
    <property type="match status" value="1"/>
</dbReference>
<comment type="caution">
    <text evidence="1">The sequence shown here is derived from an EMBL/GenBank/DDBJ whole genome shotgun (WGS) entry which is preliminary data.</text>
</comment>
<dbReference type="GO" id="GO:0004525">
    <property type="term" value="F:ribonuclease III activity"/>
    <property type="evidence" value="ECO:0007669"/>
    <property type="project" value="InterPro"/>
</dbReference>
<dbReference type="AlphaFoldDB" id="A0A133VFN7"/>
<dbReference type="InterPro" id="IPR038133">
    <property type="entry name" value="Ribo_III_sf_archaeal"/>
</dbReference>
<dbReference type="InterPro" id="IPR021568">
    <property type="entry name" value="Ribonuclease_III_archaeal"/>
</dbReference>
<dbReference type="SUPFAM" id="SSF69065">
    <property type="entry name" value="RNase III domain-like"/>
    <property type="match status" value="1"/>
</dbReference>
<gene>
    <name evidence="1" type="ORF">AKJ50_01460</name>
</gene>
<dbReference type="EMBL" id="LHYD01000024">
    <property type="protein sequence ID" value="KXB05240.1"/>
    <property type="molecule type" value="Genomic_DNA"/>
</dbReference>
<name>A0A133VFN7_9EURY</name>
<keyword evidence="2" id="KW-1185">Reference proteome</keyword>
<organism evidence="1 2">
    <name type="scientific">candidate division MSBL1 archaeon SCGC-AAA382A13</name>
    <dbReference type="NCBI Taxonomy" id="1698279"/>
    <lineage>
        <taxon>Archaea</taxon>
        <taxon>Methanobacteriati</taxon>
        <taxon>Methanobacteriota</taxon>
        <taxon>candidate division MSBL1</taxon>
    </lineage>
</organism>
<evidence type="ECO:0000313" key="1">
    <source>
        <dbReference type="EMBL" id="KXB05240.1"/>
    </source>
</evidence>
<dbReference type="GO" id="GO:0006396">
    <property type="term" value="P:RNA processing"/>
    <property type="evidence" value="ECO:0007669"/>
    <property type="project" value="InterPro"/>
</dbReference>
<proteinExistence type="predicted"/>
<dbReference type="InterPro" id="IPR036389">
    <property type="entry name" value="RNase_III_sf"/>
</dbReference>
<dbReference type="Gene3D" id="1.10.1520.20">
    <property type="entry name" value="Ribonuclease III"/>
    <property type="match status" value="1"/>
</dbReference>